<dbReference type="Proteomes" id="UP000006813">
    <property type="component" value="Unassembled WGS sequence"/>
</dbReference>
<dbReference type="Gene3D" id="3.30.230.10">
    <property type="match status" value="1"/>
</dbReference>
<evidence type="ECO:0000313" key="5">
    <source>
        <dbReference type="EMBL" id="EHB00461.1"/>
    </source>
</evidence>
<feature type="region of interest" description="Disordered" evidence="3">
    <location>
        <begin position="204"/>
        <end position="271"/>
    </location>
</feature>
<dbReference type="InterPro" id="IPR000851">
    <property type="entry name" value="Ribosomal_uS5"/>
</dbReference>
<proteinExistence type="predicted"/>
<dbReference type="GO" id="GO:0022627">
    <property type="term" value="C:cytosolic small ribosomal subunit"/>
    <property type="evidence" value="ECO:0007669"/>
    <property type="project" value="TreeGrafter"/>
</dbReference>
<evidence type="ECO:0000256" key="1">
    <source>
        <dbReference type="ARBA" id="ARBA00035407"/>
    </source>
</evidence>
<name>G5ATV0_HETGA</name>
<dbReference type="PANTHER" id="PTHR13718:SF4">
    <property type="entry name" value="40S RIBOSOMAL PROTEIN S2"/>
    <property type="match status" value="1"/>
</dbReference>
<evidence type="ECO:0000313" key="6">
    <source>
        <dbReference type="Proteomes" id="UP000006813"/>
    </source>
</evidence>
<sequence length="271" mass="29317">MPVQKQTFAGQRTRFKAFVVIGGYNGHVGLGIKCSKELATAIHGTIFVAKLSIVPMRRDYWRKKTGKPDTVLCKVTGCCGLCWGCTATLGNFTKAIFDAISKTYSYLIPDLWKETVFTKSPYQEFTDHLVKTHNRISVQRIQAPAVATRLPVRPLLLGPASCPSATRSPGPAQPKPSPPFNRLRRYLSSSWSSSIAGQLSGSLGAVGGTEDLSHTAKRASEAGRNYRRKKRGGAAMAPPGPEEERGFEAPPLAPPPSEAGSRDCALTWSCP</sequence>
<dbReference type="InParanoid" id="G5ATV0"/>
<dbReference type="FunFam" id="3.30.160.20:FF:000133">
    <property type="entry name" value="40S ribosomal protein S2"/>
    <property type="match status" value="1"/>
</dbReference>
<evidence type="ECO:0000256" key="2">
    <source>
        <dbReference type="PROSITE-ProRule" id="PRU00268"/>
    </source>
</evidence>
<dbReference type="InterPro" id="IPR014721">
    <property type="entry name" value="Ribsml_uS5_D2-typ_fold_subgr"/>
</dbReference>
<evidence type="ECO:0000259" key="4">
    <source>
        <dbReference type="PROSITE" id="PS50881"/>
    </source>
</evidence>
<dbReference type="STRING" id="10181.G5ATV0"/>
<dbReference type="PANTHER" id="PTHR13718">
    <property type="entry name" value="RIBOSOMAL S SUBUNIT"/>
    <property type="match status" value="1"/>
</dbReference>
<dbReference type="Gene3D" id="3.30.160.20">
    <property type="match status" value="1"/>
</dbReference>
<feature type="domain" description="S5 DRBM" evidence="4">
    <location>
        <begin position="1"/>
        <end position="56"/>
    </location>
</feature>
<dbReference type="SUPFAM" id="SSF54768">
    <property type="entry name" value="dsRNA-binding domain-like"/>
    <property type="match status" value="1"/>
</dbReference>
<accession>G5ATV0</accession>
<gene>
    <name evidence="5" type="ORF">GW7_12523</name>
</gene>
<protein>
    <recommendedName>
        <fullName evidence="1">40S ribosomal protein S2</fullName>
    </recommendedName>
</protein>
<dbReference type="GO" id="GO:0003723">
    <property type="term" value="F:RNA binding"/>
    <property type="evidence" value="ECO:0007669"/>
    <property type="project" value="InterPro"/>
</dbReference>
<keyword evidence="2 5" id="KW-0689">Ribosomal protein</keyword>
<reference evidence="5 6" key="1">
    <citation type="journal article" date="2011" name="Nature">
        <title>Genome sequencing reveals insights into physiology and longevity of the naked mole rat.</title>
        <authorList>
            <person name="Kim E.B."/>
            <person name="Fang X."/>
            <person name="Fushan A.A."/>
            <person name="Huang Z."/>
            <person name="Lobanov A.V."/>
            <person name="Han L."/>
            <person name="Marino S.M."/>
            <person name="Sun X."/>
            <person name="Turanov A.A."/>
            <person name="Yang P."/>
            <person name="Yim S.H."/>
            <person name="Zhao X."/>
            <person name="Kasaikina M.V."/>
            <person name="Stoletzki N."/>
            <person name="Peng C."/>
            <person name="Polak P."/>
            <person name="Xiong Z."/>
            <person name="Kiezun A."/>
            <person name="Zhu Y."/>
            <person name="Chen Y."/>
            <person name="Kryukov G.V."/>
            <person name="Zhang Q."/>
            <person name="Peshkin L."/>
            <person name="Yang L."/>
            <person name="Bronson R.T."/>
            <person name="Buffenstein R."/>
            <person name="Wang B."/>
            <person name="Han C."/>
            <person name="Li Q."/>
            <person name="Chen L."/>
            <person name="Zhao W."/>
            <person name="Sunyaev S.R."/>
            <person name="Park T.J."/>
            <person name="Zhang G."/>
            <person name="Wang J."/>
            <person name="Gladyshev V.N."/>
        </authorList>
    </citation>
    <scope>NUCLEOTIDE SEQUENCE [LARGE SCALE GENOMIC DNA]</scope>
</reference>
<feature type="region of interest" description="Disordered" evidence="3">
    <location>
        <begin position="161"/>
        <end position="183"/>
    </location>
</feature>
<organism evidence="5 6">
    <name type="scientific">Heterocephalus glaber</name>
    <name type="common">Naked mole rat</name>
    <dbReference type="NCBI Taxonomy" id="10181"/>
    <lineage>
        <taxon>Eukaryota</taxon>
        <taxon>Metazoa</taxon>
        <taxon>Chordata</taxon>
        <taxon>Craniata</taxon>
        <taxon>Vertebrata</taxon>
        <taxon>Euteleostomi</taxon>
        <taxon>Mammalia</taxon>
        <taxon>Eutheria</taxon>
        <taxon>Euarchontoglires</taxon>
        <taxon>Glires</taxon>
        <taxon>Rodentia</taxon>
        <taxon>Hystricomorpha</taxon>
        <taxon>Bathyergidae</taxon>
        <taxon>Heterocephalus</taxon>
    </lineage>
</organism>
<feature type="compositionally biased region" description="Basic and acidic residues" evidence="3">
    <location>
        <begin position="211"/>
        <end position="221"/>
    </location>
</feature>
<evidence type="ECO:0000256" key="3">
    <source>
        <dbReference type="SAM" id="MobiDB-lite"/>
    </source>
</evidence>
<dbReference type="Pfam" id="PF00333">
    <property type="entry name" value="Ribosomal_S5"/>
    <property type="match status" value="1"/>
</dbReference>
<dbReference type="InterPro" id="IPR013810">
    <property type="entry name" value="Ribosomal_uS5_N"/>
</dbReference>
<keyword evidence="2" id="KW-0687">Ribonucleoprotein</keyword>
<dbReference type="AlphaFoldDB" id="G5ATV0"/>
<dbReference type="GO" id="GO:0003735">
    <property type="term" value="F:structural constituent of ribosome"/>
    <property type="evidence" value="ECO:0007669"/>
    <property type="project" value="UniProtKB-UniRule"/>
</dbReference>
<dbReference type="PROSITE" id="PS50881">
    <property type="entry name" value="S5_DSRBD"/>
    <property type="match status" value="1"/>
</dbReference>
<dbReference type="GO" id="GO:0006412">
    <property type="term" value="P:translation"/>
    <property type="evidence" value="ECO:0007669"/>
    <property type="project" value="InterPro"/>
</dbReference>
<dbReference type="EMBL" id="JH166938">
    <property type="protein sequence ID" value="EHB00461.1"/>
    <property type="molecule type" value="Genomic_DNA"/>
</dbReference>